<proteinExistence type="predicted"/>
<protein>
    <submittedName>
        <fullName evidence="2">Uncharacterized protein</fullName>
    </submittedName>
</protein>
<name>W6M9H0_9GAMM</name>
<sequence>MTAFRALLITILLSLSIYTLKVGSMHGWNLLPIFFGDIFALNWPGQFNYDFTLMLTLSSLWTMWRNRFSAQGIGLGMLALMGGSLFLSTYLLYLTFKCRADMKQVLLGGNVSQA</sequence>
<keyword evidence="1" id="KW-0472">Membrane</keyword>
<evidence type="ECO:0000313" key="3">
    <source>
        <dbReference type="Proteomes" id="UP000035760"/>
    </source>
</evidence>
<keyword evidence="1" id="KW-0812">Transmembrane</keyword>
<keyword evidence="3" id="KW-1185">Reference proteome</keyword>
<dbReference type="EMBL" id="CBTJ020000054">
    <property type="protein sequence ID" value="CDI03234.1"/>
    <property type="molecule type" value="Genomic_DNA"/>
</dbReference>
<accession>W6M9H0</accession>
<dbReference type="RefSeq" id="WP_048673812.1">
    <property type="nucleotide sequence ID" value="NZ_CBTJ020000054.1"/>
</dbReference>
<reference evidence="2" key="2">
    <citation type="submission" date="2014-03" db="EMBL/GenBank/DDBJ databases">
        <title>Candidatus Competibacter-lineage genomes retrieved from metagenomes reveal functional metabolic diversity.</title>
        <authorList>
            <person name="McIlroy S.J."/>
            <person name="Albertsen M."/>
            <person name="Andresen E.K."/>
            <person name="Saunders A.M."/>
            <person name="Kristiansen R."/>
            <person name="Stokholm-Bjerregaard M."/>
            <person name="Nielsen K.L."/>
            <person name="Nielsen P.H."/>
        </authorList>
    </citation>
    <scope>NUCLEOTIDE SEQUENCE</scope>
    <source>
        <strain evidence="2">Run_A_D11</strain>
    </source>
</reference>
<reference evidence="2" key="1">
    <citation type="submission" date="2013-07" db="EMBL/GenBank/DDBJ databases">
        <authorList>
            <person name="McIlroy S."/>
        </authorList>
    </citation>
    <scope>NUCLEOTIDE SEQUENCE [LARGE SCALE GENOMIC DNA]</scope>
    <source>
        <strain evidence="2">Run_A_D11</strain>
    </source>
</reference>
<organism evidence="2 3">
    <name type="scientific">Candidatus Competibacter denitrificans Run_A_D11</name>
    <dbReference type="NCBI Taxonomy" id="1400863"/>
    <lineage>
        <taxon>Bacteria</taxon>
        <taxon>Pseudomonadati</taxon>
        <taxon>Pseudomonadota</taxon>
        <taxon>Gammaproteobacteria</taxon>
        <taxon>Candidatus Competibacteraceae</taxon>
        <taxon>Candidatus Competibacter</taxon>
    </lineage>
</organism>
<dbReference type="OrthoDB" id="279522at2"/>
<keyword evidence="1" id="KW-1133">Transmembrane helix</keyword>
<evidence type="ECO:0000256" key="1">
    <source>
        <dbReference type="SAM" id="Phobius"/>
    </source>
</evidence>
<feature type="transmembrane region" description="Helical" evidence="1">
    <location>
        <begin position="75"/>
        <end position="96"/>
    </location>
</feature>
<dbReference type="AlphaFoldDB" id="W6M9H0"/>
<gene>
    <name evidence="2" type="ORF">BN873_460038</name>
</gene>
<comment type="caution">
    <text evidence="2">The sequence shown here is derived from an EMBL/GenBank/DDBJ whole genome shotgun (WGS) entry which is preliminary data.</text>
</comment>
<evidence type="ECO:0000313" key="2">
    <source>
        <dbReference type="EMBL" id="CDI03234.1"/>
    </source>
</evidence>
<dbReference type="Proteomes" id="UP000035760">
    <property type="component" value="Unassembled WGS sequence"/>
</dbReference>